<proteinExistence type="inferred from homology"/>
<name>A0A1I3AL24_9FIRM</name>
<comment type="function">
    <text evidence="9">Involved in targeting and insertion of nascent membrane proteins into the cytoplasmic membrane. Binds to the hydrophobic signal sequence of the ribosome-nascent chain (RNC) as it emerges from the ribosomes. The SRP-RNC complex is then targeted to the cytoplasmic membrane where it interacts with the SRP receptor FtsY.</text>
</comment>
<evidence type="ECO:0000259" key="10">
    <source>
        <dbReference type="PROSITE" id="PS00300"/>
    </source>
</evidence>
<sequence>MLFEGLAEKLQATFDKLKGKGKLTESDVKEAMREVKLALLEADVNFKVVKDFINKVKERAIGGEVLESLTPGQQVIKIVNEEMTLLMGSSESKVTFSSTLPTVYMMVGLQGSGKTTSCGKLANMMKKQQKKPLLIAADIYRPAAIEQLKTVGEKIDVPVFSMGSQIDPVNIAKAGIEEAKKNGNDLVIIDTAGRLHIDNVLMEELQNIKNEVKPQEVLLVVDSMTGQDAVNVAESFSNQVGIDGVILTKLDGDTRGGAALSVRAVTNKPIKFVGMGEKIEEFETFHPDRMASRILGMGDVLTLIEKAQTTMDMKKAQELEKKMRTQQFSFDDFLDQLQQMKNMGSMKEILEMIPGVGGKQLKNLDVDEKELVYIEAIIQSMTKGERSNPSIINGSRRKRIAFGSGTSIQQVNKLLKQFDQTRKMMKQFTDMEKGPKKGNRFKLPF</sequence>
<feature type="binding site" evidence="9">
    <location>
        <begin position="248"/>
        <end position="251"/>
    </location>
    <ligand>
        <name>GTP</name>
        <dbReference type="ChEBI" id="CHEBI:37565"/>
    </ligand>
</feature>
<evidence type="ECO:0000313" key="12">
    <source>
        <dbReference type="Proteomes" id="UP000199287"/>
    </source>
</evidence>
<comment type="subunit">
    <text evidence="9">Part of the signal recognition particle protein translocation system, which is composed of SRP and FtsY.</text>
</comment>
<dbReference type="GO" id="GO:0006614">
    <property type="term" value="P:SRP-dependent cotranslational protein targeting to membrane"/>
    <property type="evidence" value="ECO:0007669"/>
    <property type="project" value="InterPro"/>
</dbReference>
<dbReference type="SMART" id="SM00382">
    <property type="entry name" value="AAA"/>
    <property type="match status" value="1"/>
</dbReference>
<comment type="catalytic activity">
    <reaction evidence="8 9">
        <text>GTP + H2O = GDP + phosphate + H(+)</text>
        <dbReference type="Rhea" id="RHEA:19669"/>
        <dbReference type="ChEBI" id="CHEBI:15377"/>
        <dbReference type="ChEBI" id="CHEBI:15378"/>
        <dbReference type="ChEBI" id="CHEBI:37565"/>
        <dbReference type="ChEBI" id="CHEBI:43474"/>
        <dbReference type="ChEBI" id="CHEBI:58189"/>
        <dbReference type="EC" id="3.6.5.4"/>
    </reaction>
</comment>
<keyword evidence="2 9" id="KW-0547">Nucleotide-binding</keyword>
<dbReference type="InterPro" id="IPR042101">
    <property type="entry name" value="SRP54_N_sf"/>
</dbReference>
<reference evidence="12" key="1">
    <citation type="submission" date="2016-10" db="EMBL/GenBank/DDBJ databases">
        <authorList>
            <person name="Varghese N."/>
            <person name="Submissions S."/>
        </authorList>
    </citation>
    <scope>NUCLEOTIDE SEQUENCE [LARGE SCALE GENOMIC DNA]</scope>
    <source>
        <strain evidence="12">Z-7934</strain>
    </source>
</reference>
<evidence type="ECO:0000256" key="8">
    <source>
        <dbReference type="ARBA" id="ARBA00048027"/>
    </source>
</evidence>
<dbReference type="OrthoDB" id="9804720at2"/>
<dbReference type="EC" id="3.6.5.4" evidence="9"/>
<dbReference type="GO" id="GO:0003924">
    <property type="term" value="F:GTPase activity"/>
    <property type="evidence" value="ECO:0007669"/>
    <property type="project" value="UniProtKB-UniRule"/>
</dbReference>
<dbReference type="Gene3D" id="1.10.260.30">
    <property type="entry name" value="Signal recognition particle, SRP54 subunit, M-domain"/>
    <property type="match status" value="1"/>
</dbReference>
<organism evidence="11 12">
    <name type="scientific">Tindallia magadiensis</name>
    <dbReference type="NCBI Taxonomy" id="69895"/>
    <lineage>
        <taxon>Bacteria</taxon>
        <taxon>Bacillati</taxon>
        <taxon>Bacillota</taxon>
        <taxon>Clostridia</taxon>
        <taxon>Peptostreptococcales</taxon>
        <taxon>Tindalliaceae</taxon>
        <taxon>Tindallia</taxon>
    </lineage>
</organism>
<dbReference type="InterPro" id="IPR000897">
    <property type="entry name" value="SRP54_GTPase_dom"/>
</dbReference>
<dbReference type="Pfam" id="PF00448">
    <property type="entry name" value="SRP54"/>
    <property type="match status" value="1"/>
</dbReference>
<feature type="domain" description="SRP54-type proteins GTP-binding" evidence="10">
    <location>
        <begin position="269"/>
        <end position="282"/>
    </location>
</feature>
<dbReference type="SUPFAM" id="SSF52540">
    <property type="entry name" value="P-loop containing nucleoside triphosphate hydrolases"/>
    <property type="match status" value="1"/>
</dbReference>
<dbReference type="SMART" id="SM00963">
    <property type="entry name" value="SRP54_N"/>
    <property type="match status" value="1"/>
</dbReference>
<keyword evidence="7 9" id="KW-0687">Ribonucleoprotein</keyword>
<dbReference type="EMBL" id="FOQA01000001">
    <property type="protein sequence ID" value="SFH50745.1"/>
    <property type="molecule type" value="Genomic_DNA"/>
</dbReference>
<keyword evidence="4 9" id="KW-0694">RNA-binding</keyword>
<dbReference type="RefSeq" id="WP_093368836.1">
    <property type="nucleotide sequence ID" value="NZ_FOQA01000001.1"/>
</dbReference>
<dbReference type="GO" id="GO:0008312">
    <property type="term" value="F:7S RNA binding"/>
    <property type="evidence" value="ECO:0007669"/>
    <property type="project" value="InterPro"/>
</dbReference>
<evidence type="ECO:0000256" key="3">
    <source>
        <dbReference type="ARBA" id="ARBA00022801"/>
    </source>
</evidence>
<comment type="subcellular location">
    <subcellularLocation>
        <location evidence="9">Cytoplasm</location>
    </subcellularLocation>
    <text evidence="9">The SRP-RNC complex is targeted to the cytoplasmic membrane.</text>
</comment>
<dbReference type="InterPro" id="IPR036891">
    <property type="entry name" value="Signal_recog_part_SRP54_M_sf"/>
</dbReference>
<dbReference type="AlphaFoldDB" id="A0A1I3AL24"/>
<dbReference type="SMART" id="SM00962">
    <property type="entry name" value="SRP54"/>
    <property type="match status" value="1"/>
</dbReference>
<dbReference type="STRING" id="69895.SAMN05192551_101280"/>
<evidence type="ECO:0000256" key="4">
    <source>
        <dbReference type="ARBA" id="ARBA00022884"/>
    </source>
</evidence>
<dbReference type="Proteomes" id="UP000199287">
    <property type="component" value="Unassembled WGS sequence"/>
</dbReference>
<evidence type="ECO:0000256" key="6">
    <source>
        <dbReference type="ARBA" id="ARBA00023135"/>
    </source>
</evidence>
<dbReference type="NCBIfam" id="TIGR00959">
    <property type="entry name" value="ffh"/>
    <property type="match status" value="1"/>
</dbReference>
<accession>A0A1I3AL24</accession>
<dbReference type="Gene3D" id="3.40.50.300">
    <property type="entry name" value="P-loop containing nucleotide triphosphate hydrolases"/>
    <property type="match status" value="1"/>
</dbReference>
<dbReference type="SUPFAM" id="SSF47446">
    <property type="entry name" value="Signal peptide-binding domain"/>
    <property type="match status" value="1"/>
</dbReference>
<dbReference type="GO" id="GO:0005525">
    <property type="term" value="F:GTP binding"/>
    <property type="evidence" value="ECO:0007669"/>
    <property type="project" value="UniProtKB-UniRule"/>
</dbReference>
<dbReference type="FunFam" id="3.40.50.300:FF:000022">
    <property type="entry name" value="Signal recognition particle 54 kDa subunit"/>
    <property type="match status" value="1"/>
</dbReference>
<dbReference type="HAMAP" id="MF_00306">
    <property type="entry name" value="SRP54"/>
    <property type="match status" value="1"/>
</dbReference>
<dbReference type="Pfam" id="PF02978">
    <property type="entry name" value="SRP_SPB"/>
    <property type="match status" value="1"/>
</dbReference>
<dbReference type="InterPro" id="IPR022941">
    <property type="entry name" value="SRP54"/>
</dbReference>
<dbReference type="CDD" id="cd18539">
    <property type="entry name" value="SRP_G"/>
    <property type="match status" value="1"/>
</dbReference>
<evidence type="ECO:0000256" key="9">
    <source>
        <dbReference type="HAMAP-Rule" id="MF_00306"/>
    </source>
</evidence>
<dbReference type="Pfam" id="PF02881">
    <property type="entry name" value="SRP54_N"/>
    <property type="match status" value="1"/>
</dbReference>
<keyword evidence="3 9" id="KW-0378">Hydrolase</keyword>
<comment type="domain">
    <text evidence="9">Composed of three domains: the N-terminal N domain, which is responsible for interactions with the ribosome, the central G domain, which binds GTP, and the C-terminal M domain, which binds the RNA and the signal sequence of the RNC.</text>
</comment>
<protein>
    <recommendedName>
        <fullName evidence="9">Signal recognition particle protein</fullName>
        <ecNumber evidence="9">3.6.5.4</ecNumber>
    </recommendedName>
    <alternativeName>
        <fullName evidence="9">Fifty-four homolog</fullName>
    </alternativeName>
</protein>
<dbReference type="InterPro" id="IPR003593">
    <property type="entry name" value="AAA+_ATPase"/>
</dbReference>
<keyword evidence="5 9" id="KW-0342">GTP-binding</keyword>
<dbReference type="InterPro" id="IPR004125">
    <property type="entry name" value="Signal_recog_particle_SRP54_M"/>
</dbReference>
<dbReference type="InterPro" id="IPR013822">
    <property type="entry name" value="Signal_recog_particl_SRP54_hlx"/>
</dbReference>
<evidence type="ECO:0000256" key="5">
    <source>
        <dbReference type="ARBA" id="ARBA00023134"/>
    </source>
</evidence>
<dbReference type="PANTHER" id="PTHR11564">
    <property type="entry name" value="SIGNAL RECOGNITION PARTICLE 54K PROTEIN SRP54"/>
    <property type="match status" value="1"/>
</dbReference>
<gene>
    <name evidence="9" type="primary">ffh</name>
    <name evidence="11" type="ORF">SAMN05192551_101280</name>
</gene>
<dbReference type="Gene3D" id="1.20.120.140">
    <property type="entry name" value="Signal recognition particle SRP54, nucleotide-binding domain"/>
    <property type="match status" value="1"/>
</dbReference>
<dbReference type="GO" id="GO:0048500">
    <property type="term" value="C:signal recognition particle"/>
    <property type="evidence" value="ECO:0007669"/>
    <property type="project" value="UniProtKB-UniRule"/>
</dbReference>
<comment type="similarity">
    <text evidence="1 9">Belongs to the GTP-binding SRP family. SRP54 subfamily.</text>
</comment>
<keyword evidence="6 9" id="KW-0733">Signal recognition particle</keyword>
<feature type="binding site" evidence="9">
    <location>
        <begin position="108"/>
        <end position="115"/>
    </location>
    <ligand>
        <name>GTP</name>
        <dbReference type="ChEBI" id="CHEBI:37565"/>
    </ligand>
</feature>
<keyword evidence="9" id="KW-0963">Cytoplasm</keyword>
<feature type="binding site" evidence="9">
    <location>
        <begin position="190"/>
        <end position="194"/>
    </location>
    <ligand>
        <name>GTP</name>
        <dbReference type="ChEBI" id="CHEBI:37565"/>
    </ligand>
</feature>
<keyword evidence="12" id="KW-1185">Reference proteome</keyword>
<dbReference type="PANTHER" id="PTHR11564:SF5">
    <property type="entry name" value="SIGNAL RECOGNITION PARTICLE SUBUNIT SRP54"/>
    <property type="match status" value="1"/>
</dbReference>
<evidence type="ECO:0000256" key="1">
    <source>
        <dbReference type="ARBA" id="ARBA00005450"/>
    </source>
</evidence>
<evidence type="ECO:0000313" key="11">
    <source>
        <dbReference type="EMBL" id="SFH50745.1"/>
    </source>
</evidence>
<evidence type="ECO:0000256" key="7">
    <source>
        <dbReference type="ARBA" id="ARBA00023274"/>
    </source>
</evidence>
<evidence type="ECO:0000256" key="2">
    <source>
        <dbReference type="ARBA" id="ARBA00022741"/>
    </source>
</evidence>
<dbReference type="InterPro" id="IPR027417">
    <property type="entry name" value="P-loop_NTPase"/>
</dbReference>
<dbReference type="InterPro" id="IPR004780">
    <property type="entry name" value="SRP"/>
</dbReference>
<dbReference type="PROSITE" id="PS00300">
    <property type="entry name" value="SRP54"/>
    <property type="match status" value="1"/>
</dbReference>